<dbReference type="PANTHER" id="PTHR16450">
    <property type="entry name" value="RING FINGER PROTEIN 186"/>
    <property type="match status" value="1"/>
</dbReference>
<dbReference type="InterPro" id="IPR001841">
    <property type="entry name" value="Znf_RING"/>
</dbReference>
<dbReference type="InterPro" id="IPR017907">
    <property type="entry name" value="Znf_RING_CS"/>
</dbReference>
<keyword evidence="2" id="KW-1185">Reference proteome</keyword>
<dbReference type="Proteomes" id="UP000005239">
    <property type="component" value="Unassembled WGS sequence"/>
</dbReference>
<dbReference type="PROSITE" id="PS50089">
    <property type="entry name" value="ZF_RING_2"/>
    <property type="match status" value="2"/>
</dbReference>
<accession>A0A2A6BMW4</accession>
<reference evidence="2" key="1">
    <citation type="journal article" date="2008" name="Nat. Genet.">
        <title>The Pristionchus pacificus genome provides a unique perspective on nematode lifestyle and parasitism.</title>
        <authorList>
            <person name="Dieterich C."/>
            <person name="Clifton S.W."/>
            <person name="Schuster L.N."/>
            <person name="Chinwalla A."/>
            <person name="Delehaunty K."/>
            <person name="Dinkelacker I."/>
            <person name="Fulton L."/>
            <person name="Fulton R."/>
            <person name="Godfrey J."/>
            <person name="Minx P."/>
            <person name="Mitreva M."/>
            <person name="Roeseler W."/>
            <person name="Tian H."/>
            <person name="Witte H."/>
            <person name="Yang S.P."/>
            <person name="Wilson R.K."/>
            <person name="Sommer R.J."/>
        </authorList>
    </citation>
    <scope>NUCLEOTIDE SEQUENCE [LARGE SCALE GENOMIC DNA]</scope>
    <source>
        <strain evidence="2">PS312</strain>
    </source>
</reference>
<evidence type="ECO:0000313" key="2">
    <source>
        <dbReference type="Proteomes" id="UP000005239"/>
    </source>
</evidence>
<dbReference type="FunFam" id="3.30.40.10:FF:001129">
    <property type="entry name" value="Uncharacterized protein"/>
    <property type="match status" value="1"/>
</dbReference>
<gene>
    <name evidence="1" type="primary">WBGene00274103</name>
</gene>
<name>A0A2A6BMW4_PRIPA</name>
<dbReference type="AlphaFoldDB" id="A0A2A6BMW4"/>
<sequence length="167" mass="18599">MSSLSSHSCTSSSSIDYLRLNFQLLIEKMKKDNKKSTDRHNIFSRECGGCGSAHPFHRVVFIRCGHAVCRQCADGALSVCPHCKNPSSSVPLIEDDNHSRDCGICYCENPLDRSVLSGCGHIVCGACVMEIKLIADLQNRQLSCPFCRCQSKFVKLEEKRIKNENSK</sequence>
<dbReference type="InterPro" id="IPR013083">
    <property type="entry name" value="Znf_RING/FYVE/PHD"/>
</dbReference>
<evidence type="ECO:0000313" key="1">
    <source>
        <dbReference type="EnsemblMetazoa" id="PPA35734.1"/>
    </source>
</evidence>
<dbReference type="SMART" id="SM00184">
    <property type="entry name" value="RING"/>
    <property type="match status" value="2"/>
</dbReference>
<dbReference type="PROSITE" id="PS00518">
    <property type="entry name" value="ZF_RING_1"/>
    <property type="match status" value="2"/>
</dbReference>
<dbReference type="EnsemblMetazoa" id="PPA35734.1">
    <property type="protein sequence ID" value="PPA35734.1"/>
    <property type="gene ID" value="WBGene00274103"/>
</dbReference>
<organism evidence="1 2">
    <name type="scientific">Pristionchus pacificus</name>
    <name type="common">Parasitic nematode worm</name>
    <dbReference type="NCBI Taxonomy" id="54126"/>
    <lineage>
        <taxon>Eukaryota</taxon>
        <taxon>Metazoa</taxon>
        <taxon>Ecdysozoa</taxon>
        <taxon>Nematoda</taxon>
        <taxon>Chromadorea</taxon>
        <taxon>Rhabditida</taxon>
        <taxon>Rhabditina</taxon>
        <taxon>Diplogasteromorpha</taxon>
        <taxon>Diplogasteroidea</taxon>
        <taxon>Neodiplogasteridae</taxon>
        <taxon>Pristionchus</taxon>
    </lineage>
</organism>
<dbReference type="SUPFAM" id="SSF57850">
    <property type="entry name" value="RING/U-box"/>
    <property type="match status" value="2"/>
</dbReference>
<dbReference type="PANTHER" id="PTHR16450:SF1">
    <property type="entry name" value="PROTEIN CBG12045"/>
    <property type="match status" value="1"/>
</dbReference>
<protein>
    <submittedName>
        <fullName evidence="1">Uncharacterized protein</fullName>
    </submittedName>
</protein>
<reference evidence="1" key="2">
    <citation type="submission" date="2022-06" db="UniProtKB">
        <authorList>
            <consortium name="EnsemblMetazoa"/>
        </authorList>
    </citation>
    <scope>IDENTIFICATION</scope>
    <source>
        <strain evidence="1">PS312</strain>
    </source>
</reference>
<dbReference type="Gene3D" id="3.30.40.10">
    <property type="entry name" value="Zinc/RING finger domain, C3HC4 (zinc finger)"/>
    <property type="match status" value="2"/>
</dbReference>
<accession>A0A8R1UP84</accession>
<proteinExistence type="predicted"/>